<keyword evidence="8" id="KW-1185">Reference proteome</keyword>
<dbReference type="AlphaFoldDB" id="A0AAF3J9M0"/>
<feature type="transmembrane region" description="Helical" evidence="5">
    <location>
        <begin position="242"/>
        <end position="266"/>
    </location>
</feature>
<evidence type="ECO:0000256" key="5">
    <source>
        <dbReference type="SAM" id="Phobius"/>
    </source>
</evidence>
<proteinExistence type="predicted"/>
<evidence type="ECO:0000313" key="9">
    <source>
        <dbReference type="WBParaSite" id="MBELARI_LOCUS5193"/>
    </source>
</evidence>
<organism evidence="8 9">
    <name type="scientific">Mesorhabditis belari</name>
    <dbReference type="NCBI Taxonomy" id="2138241"/>
    <lineage>
        <taxon>Eukaryota</taxon>
        <taxon>Metazoa</taxon>
        <taxon>Ecdysozoa</taxon>
        <taxon>Nematoda</taxon>
        <taxon>Chromadorea</taxon>
        <taxon>Rhabditida</taxon>
        <taxon>Rhabditina</taxon>
        <taxon>Rhabditomorpha</taxon>
        <taxon>Rhabditoidea</taxon>
        <taxon>Rhabditidae</taxon>
        <taxon>Mesorhabditinae</taxon>
        <taxon>Mesorhabditis</taxon>
    </lineage>
</organism>
<feature type="chain" id="PRO_5041929818" description="G-protein coupled receptors family 1 profile domain-containing protein" evidence="6">
    <location>
        <begin position="20"/>
        <end position="316"/>
    </location>
</feature>
<dbReference type="SUPFAM" id="SSF81321">
    <property type="entry name" value="Family A G protein-coupled receptor-like"/>
    <property type="match status" value="1"/>
</dbReference>
<feature type="transmembrane region" description="Helical" evidence="5">
    <location>
        <begin position="278"/>
        <end position="300"/>
    </location>
</feature>
<comment type="subcellular location">
    <subcellularLocation>
        <location evidence="1">Membrane</location>
    </subcellularLocation>
</comment>
<keyword evidence="2 5" id="KW-0812">Transmembrane</keyword>
<evidence type="ECO:0000256" key="6">
    <source>
        <dbReference type="SAM" id="SignalP"/>
    </source>
</evidence>
<dbReference type="WBParaSite" id="MBELARI_LOCUS5193">
    <property type="protein sequence ID" value="MBELARI_LOCUS5193"/>
    <property type="gene ID" value="MBELARI_LOCUS5193"/>
</dbReference>
<evidence type="ECO:0000256" key="2">
    <source>
        <dbReference type="ARBA" id="ARBA00022692"/>
    </source>
</evidence>
<evidence type="ECO:0000256" key="4">
    <source>
        <dbReference type="ARBA" id="ARBA00023136"/>
    </source>
</evidence>
<dbReference type="PANTHER" id="PTHR46895">
    <property type="entry name" value="PROTEIN CBG20548-RELATED"/>
    <property type="match status" value="1"/>
</dbReference>
<evidence type="ECO:0000259" key="7">
    <source>
        <dbReference type="PROSITE" id="PS50262"/>
    </source>
</evidence>
<feature type="transmembrane region" description="Helical" evidence="5">
    <location>
        <begin position="118"/>
        <end position="139"/>
    </location>
</feature>
<name>A0AAF3J9M0_9BILA</name>
<feature type="transmembrane region" description="Helical" evidence="5">
    <location>
        <begin position="192"/>
        <end position="216"/>
    </location>
</feature>
<dbReference type="Pfam" id="PF00001">
    <property type="entry name" value="7tm_1"/>
    <property type="match status" value="1"/>
</dbReference>
<feature type="domain" description="G-protein coupled receptors family 1 profile" evidence="7">
    <location>
        <begin position="57"/>
        <end position="298"/>
    </location>
</feature>
<keyword evidence="3 5" id="KW-1133">Transmembrane helix</keyword>
<keyword evidence="6" id="KW-0732">Signal</keyword>
<evidence type="ECO:0000256" key="1">
    <source>
        <dbReference type="ARBA" id="ARBA00004370"/>
    </source>
</evidence>
<dbReference type="PRINTS" id="PR00237">
    <property type="entry name" value="GPCRRHODOPSN"/>
</dbReference>
<dbReference type="PANTHER" id="PTHR46895:SF4">
    <property type="entry name" value="G-PROTEIN COUPLED RECEPTORS FAMILY 1 PROFILE DOMAIN-CONTAINING PROTEIN"/>
    <property type="match status" value="1"/>
</dbReference>
<protein>
    <recommendedName>
        <fullName evidence="7">G-protein coupled receptors family 1 profile domain-containing protein</fullName>
    </recommendedName>
</protein>
<feature type="signal peptide" evidence="6">
    <location>
        <begin position="1"/>
        <end position="19"/>
    </location>
</feature>
<dbReference type="Gene3D" id="1.20.1070.10">
    <property type="entry name" value="Rhodopsin 7-helix transmembrane proteins"/>
    <property type="match status" value="1"/>
</dbReference>
<dbReference type="PROSITE" id="PS50262">
    <property type="entry name" value="G_PROTEIN_RECEP_F1_2"/>
    <property type="match status" value="1"/>
</dbReference>
<evidence type="ECO:0000256" key="3">
    <source>
        <dbReference type="ARBA" id="ARBA00022989"/>
    </source>
</evidence>
<accession>A0AAF3J9M0</accession>
<dbReference type="SMART" id="SM01381">
    <property type="entry name" value="7TM_GPCR_Srsx"/>
    <property type="match status" value="1"/>
</dbReference>
<dbReference type="Proteomes" id="UP000887575">
    <property type="component" value="Unassembled WGS sequence"/>
</dbReference>
<dbReference type="InterPro" id="IPR017452">
    <property type="entry name" value="GPCR_Rhodpsn_7TM"/>
</dbReference>
<sequence length="316" mass="36034">MGFYTVILIGQFLIQGVLSFHSADQLEDLEPIDPVIRSSLKFFQSLLPFQAILGIIGNLLILPVLFSAKMRNRANFFLGFASLTDLFLMISLMPHILAKKISRCFTNFASFYLLWKPQFTATSNCLASYGVWLIVAATFERFWAIKSPLSRMKYGFHSRDFLIVLFLFIPSFLTTIYLGLKDPPFVGLLTYLHAFHGITLPVLLLVILNVLLLHYLRKRQQLTEIDDHNRQMSKSEKHVTNTVLVIISSYIVISFPSVILSMISVIPTLQMSPISTVFAWTVSDFLVISGKVSNFFLFCLSSKHFRDQLKRVFVGK</sequence>
<feature type="transmembrane region" description="Helical" evidence="5">
    <location>
        <begin position="77"/>
        <end position="98"/>
    </location>
</feature>
<dbReference type="InterPro" id="IPR000276">
    <property type="entry name" value="GPCR_Rhodpsn"/>
</dbReference>
<keyword evidence="4 5" id="KW-0472">Membrane</keyword>
<evidence type="ECO:0000313" key="8">
    <source>
        <dbReference type="Proteomes" id="UP000887575"/>
    </source>
</evidence>
<feature type="transmembrane region" description="Helical" evidence="5">
    <location>
        <begin position="43"/>
        <end position="65"/>
    </location>
</feature>
<feature type="transmembrane region" description="Helical" evidence="5">
    <location>
        <begin position="160"/>
        <end position="180"/>
    </location>
</feature>
<dbReference type="GO" id="GO:0016020">
    <property type="term" value="C:membrane"/>
    <property type="evidence" value="ECO:0007669"/>
    <property type="project" value="UniProtKB-SubCell"/>
</dbReference>
<reference evidence="9" key="1">
    <citation type="submission" date="2024-02" db="UniProtKB">
        <authorList>
            <consortium name="WormBaseParasite"/>
        </authorList>
    </citation>
    <scope>IDENTIFICATION</scope>
</reference>
<dbReference type="GO" id="GO:0004930">
    <property type="term" value="F:G protein-coupled receptor activity"/>
    <property type="evidence" value="ECO:0007669"/>
    <property type="project" value="InterPro"/>
</dbReference>